<dbReference type="Pfam" id="PF00682">
    <property type="entry name" value="HMGL-like"/>
    <property type="match status" value="1"/>
</dbReference>
<dbReference type="Gene3D" id="3.30.160.270">
    <property type="match status" value="1"/>
</dbReference>
<dbReference type="RefSeq" id="XP_026605548.1">
    <property type="nucleotide sequence ID" value="XM_026746552.1"/>
</dbReference>
<dbReference type="SUPFAM" id="SSF89000">
    <property type="entry name" value="post-HMGL domain-like"/>
    <property type="match status" value="1"/>
</dbReference>
<dbReference type="InterPro" id="IPR036230">
    <property type="entry name" value="LeuA_allosteric_dom_sf"/>
</dbReference>
<comment type="catalytic activity">
    <reaction evidence="1">
        <text>3-methyl-2-oxobutanoate + acetyl-CoA + H2O = (2S)-2-isopropylmalate + CoA + H(+)</text>
        <dbReference type="Rhea" id="RHEA:21524"/>
        <dbReference type="ChEBI" id="CHEBI:1178"/>
        <dbReference type="ChEBI" id="CHEBI:11851"/>
        <dbReference type="ChEBI" id="CHEBI:15377"/>
        <dbReference type="ChEBI" id="CHEBI:15378"/>
        <dbReference type="ChEBI" id="CHEBI:57287"/>
        <dbReference type="ChEBI" id="CHEBI:57288"/>
        <dbReference type="EC" id="2.3.3.13"/>
    </reaction>
</comment>
<evidence type="ECO:0000256" key="5">
    <source>
        <dbReference type="RuleBase" id="RU003523"/>
    </source>
</evidence>
<feature type="region of interest" description="Disordered" evidence="6">
    <location>
        <begin position="474"/>
        <end position="531"/>
    </location>
</feature>
<reference evidence="8 9" key="1">
    <citation type="journal article" date="2018" name="IMA Fungus">
        <title>IMA Genome-F 9: Draft genome sequence of Annulohypoxylon stygium, Aspergillus mulundensis, Berkeleyomyces basicola (syn. Thielaviopsis basicola), Ceratocystis smalleyi, two Cercospora beticola strains, Coleophoma cylindrospora, Fusarium fracticaudum, Phialophora cf. hyalina, and Morchella septimelata.</title>
        <authorList>
            <person name="Wingfield B.D."/>
            <person name="Bills G.F."/>
            <person name="Dong Y."/>
            <person name="Huang W."/>
            <person name="Nel W.J."/>
            <person name="Swalarsk-Parry B.S."/>
            <person name="Vaghefi N."/>
            <person name="Wilken P.M."/>
            <person name="An Z."/>
            <person name="de Beer Z.W."/>
            <person name="De Vos L."/>
            <person name="Chen L."/>
            <person name="Duong T.A."/>
            <person name="Gao Y."/>
            <person name="Hammerbacher A."/>
            <person name="Kikkert J.R."/>
            <person name="Li Y."/>
            <person name="Li H."/>
            <person name="Li K."/>
            <person name="Li Q."/>
            <person name="Liu X."/>
            <person name="Ma X."/>
            <person name="Naidoo K."/>
            <person name="Pethybridge S.J."/>
            <person name="Sun J."/>
            <person name="Steenkamp E.T."/>
            <person name="van der Nest M.A."/>
            <person name="van Wyk S."/>
            <person name="Wingfield M.J."/>
            <person name="Xiong C."/>
            <person name="Yue Q."/>
            <person name="Zhang X."/>
        </authorList>
    </citation>
    <scope>NUCLEOTIDE SEQUENCE [LARGE SCALE GENOMIC DNA]</scope>
    <source>
        <strain evidence="8 9">DSM 5745</strain>
    </source>
</reference>
<dbReference type="PROSITE" id="PS00815">
    <property type="entry name" value="AIPM_HOMOCIT_SYNTH_1"/>
    <property type="match status" value="1"/>
</dbReference>
<feature type="compositionally biased region" description="Polar residues" evidence="6">
    <location>
        <begin position="474"/>
        <end position="487"/>
    </location>
</feature>
<name>A0A3D8SCZ0_9EURO</name>
<dbReference type="STRING" id="1810919.A0A3D8SCZ0"/>
<keyword evidence="4 5" id="KW-0808">Transferase</keyword>
<comment type="caution">
    <text evidence="8">The sequence shown here is derived from an EMBL/GenBank/DDBJ whole genome shotgun (WGS) entry which is preliminary data.</text>
</comment>
<dbReference type="InterPro" id="IPR013785">
    <property type="entry name" value="Aldolase_TIM"/>
</dbReference>
<dbReference type="InterPro" id="IPR000891">
    <property type="entry name" value="PYR_CT"/>
</dbReference>
<dbReference type="NCBIfam" id="NF002991">
    <property type="entry name" value="PRK03739.1"/>
    <property type="match status" value="1"/>
</dbReference>
<feature type="domain" description="Pyruvate carboxyltransferase" evidence="7">
    <location>
        <begin position="56"/>
        <end position="335"/>
    </location>
</feature>
<evidence type="ECO:0000256" key="2">
    <source>
        <dbReference type="ARBA" id="ARBA00009767"/>
    </source>
</evidence>
<dbReference type="SUPFAM" id="SSF110921">
    <property type="entry name" value="2-isopropylmalate synthase LeuA, allosteric (dimerisation) domain"/>
    <property type="match status" value="1"/>
</dbReference>
<dbReference type="CDD" id="cd07942">
    <property type="entry name" value="DRE_TIM_LeuA"/>
    <property type="match status" value="1"/>
</dbReference>
<dbReference type="EC" id="2.3.3.13" evidence="3"/>
<gene>
    <name evidence="8" type="ORF">DSM5745_04536</name>
</gene>
<dbReference type="SUPFAM" id="SSF51569">
    <property type="entry name" value="Aldolase"/>
    <property type="match status" value="1"/>
</dbReference>
<dbReference type="InterPro" id="IPR039371">
    <property type="entry name" value="LeuA_N_DRE-TIM"/>
</dbReference>
<evidence type="ECO:0000256" key="6">
    <source>
        <dbReference type="SAM" id="MobiDB-lite"/>
    </source>
</evidence>
<dbReference type="GO" id="GO:0009098">
    <property type="term" value="P:L-leucine biosynthetic process"/>
    <property type="evidence" value="ECO:0007669"/>
    <property type="project" value="TreeGrafter"/>
</dbReference>
<evidence type="ECO:0000256" key="1">
    <source>
        <dbReference type="ARBA" id="ARBA00000064"/>
    </source>
</evidence>
<dbReference type="Proteomes" id="UP000256690">
    <property type="component" value="Unassembled WGS sequence"/>
</dbReference>
<dbReference type="PANTHER" id="PTHR46911:SF1">
    <property type="entry name" value="2-ISOPROPYLMALATE SYNTHASE"/>
    <property type="match status" value="1"/>
</dbReference>
<protein>
    <recommendedName>
        <fullName evidence="3">2-isopropylmalate synthase</fullName>
        <ecNumber evidence="3">2.3.3.13</ecNumber>
    </recommendedName>
</protein>
<evidence type="ECO:0000313" key="9">
    <source>
        <dbReference type="Proteomes" id="UP000256690"/>
    </source>
</evidence>
<dbReference type="AlphaFoldDB" id="A0A3D8SCZ0"/>
<dbReference type="Gene3D" id="3.20.20.70">
    <property type="entry name" value="Aldolase class I"/>
    <property type="match status" value="1"/>
</dbReference>
<evidence type="ECO:0000256" key="4">
    <source>
        <dbReference type="ARBA" id="ARBA00022679"/>
    </source>
</evidence>
<dbReference type="PROSITE" id="PS00816">
    <property type="entry name" value="AIPM_HOMOCIT_SYNTH_2"/>
    <property type="match status" value="1"/>
</dbReference>
<comment type="similarity">
    <text evidence="2">Belongs to the alpha-IPM synthase/homocitrate synthase family. LeuA type 2 subfamily.</text>
</comment>
<sequence>MGLIESTSINQYIRLDLNYLHLTIKMLTNPSEKYTPFPQLYLPNRKWPNKALTKPPRWLSTDLRDGNQALAQPMDAAAKLRYFQFLLQLGYKEIEISYPSASATEYDFTRQLITTGAIPDDVTIQVMAPCREDLIRRTIEAVRGARSVILHIHVSTSDCFREVVFNLTEREMIDLAVRCTELIRSLTKDSPDPEMAQTEWTLEFTPENFQDTSVEFGLSICEAVKSVWQPSVQNQIIFNLTSTVEVAMPNVFADQVEFFCDHITQRDKVCVSLHNHNDRGCAVATAEMSQLAGADRVEGCLFGNGERTGNVDLVTLALNLYTQGVHPGINFGDINAVVDLVEELTKIPVHSRAPYAGKFVFCTFTGTHQDAIRKGYKRRAASEQKLGRSTKWRMPYLPMDPVDLGRKHEAIIRLNAQSGKGGIAWYVNDVFGIDLPRELEIDFTRVVKAYANEKALEITHEMIEDLFRERYMPSTSREPGCLSSNMAGQKRDNRSLDRDADGYTEGGPVRPPSNGHVQTDGYPAGERGEAQKLDEDIWPRVEAAVKKFGFNFEILDHALQVIDSGEELVEATRSAAFVKVAPQCSLAPVWGVAIAEDPVSAALHAVLGAWEKHTLRAESEA</sequence>
<evidence type="ECO:0000313" key="8">
    <source>
        <dbReference type="EMBL" id="RDW84210.1"/>
    </source>
</evidence>
<dbReference type="GeneID" id="38114906"/>
<keyword evidence="9" id="KW-1185">Reference proteome</keyword>
<dbReference type="EMBL" id="PVWQ01000004">
    <property type="protein sequence ID" value="RDW84210.1"/>
    <property type="molecule type" value="Genomic_DNA"/>
</dbReference>
<proteinExistence type="inferred from homology"/>
<dbReference type="PANTHER" id="PTHR46911">
    <property type="match status" value="1"/>
</dbReference>
<dbReference type="GO" id="GO:0005739">
    <property type="term" value="C:mitochondrion"/>
    <property type="evidence" value="ECO:0007669"/>
    <property type="project" value="TreeGrafter"/>
</dbReference>
<dbReference type="GO" id="GO:0003852">
    <property type="term" value="F:2-isopropylmalate synthase activity"/>
    <property type="evidence" value="ECO:0007669"/>
    <property type="project" value="UniProtKB-EC"/>
</dbReference>
<feature type="compositionally biased region" description="Basic and acidic residues" evidence="6">
    <location>
        <begin position="489"/>
        <end position="501"/>
    </location>
</feature>
<evidence type="ECO:0000256" key="3">
    <source>
        <dbReference type="ARBA" id="ARBA00012973"/>
    </source>
</evidence>
<evidence type="ECO:0000259" key="7">
    <source>
        <dbReference type="PROSITE" id="PS50991"/>
    </source>
</evidence>
<dbReference type="PROSITE" id="PS50991">
    <property type="entry name" value="PYR_CT"/>
    <property type="match status" value="1"/>
</dbReference>
<dbReference type="OrthoDB" id="418791at2759"/>
<organism evidence="8 9">
    <name type="scientific">Aspergillus mulundensis</name>
    <dbReference type="NCBI Taxonomy" id="1810919"/>
    <lineage>
        <taxon>Eukaryota</taxon>
        <taxon>Fungi</taxon>
        <taxon>Dikarya</taxon>
        <taxon>Ascomycota</taxon>
        <taxon>Pezizomycotina</taxon>
        <taxon>Eurotiomycetes</taxon>
        <taxon>Eurotiomycetidae</taxon>
        <taxon>Eurotiales</taxon>
        <taxon>Aspergillaceae</taxon>
        <taxon>Aspergillus</taxon>
        <taxon>Aspergillus subgen. Nidulantes</taxon>
    </lineage>
</organism>
<dbReference type="Pfam" id="PF22615">
    <property type="entry name" value="IPMS_D2"/>
    <property type="match status" value="1"/>
</dbReference>
<accession>A0A3D8SCZ0</accession>
<dbReference type="InterPro" id="IPR054692">
    <property type="entry name" value="LeuA-like_post-cat"/>
</dbReference>
<dbReference type="InterPro" id="IPR002034">
    <property type="entry name" value="AIPM/Hcit_synth_CS"/>
</dbReference>